<reference evidence="2" key="1">
    <citation type="submission" date="2022-11" db="EMBL/GenBank/DDBJ databases">
        <authorList>
            <person name="Kikuchi T."/>
        </authorList>
    </citation>
    <scope>NUCLEOTIDE SEQUENCE</scope>
    <source>
        <strain evidence="2">PS1010</strain>
    </source>
</reference>
<accession>A0A9P1MVP3</accession>
<keyword evidence="3" id="KW-1185">Reference proteome</keyword>
<keyword evidence="1" id="KW-0812">Transmembrane</keyword>
<keyword evidence="1" id="KW-0472">Membrane</keyword>
<feature type="transmembrane region" description="Helical" evidence="1">
    <location>
        <begin position="52"/>
        <end position="70"/>
    </location>
</feature>
<comment type="caution">
    <text evidence="2">The sequence shown here is derived from an EMBL/GenBank/DDBJ whole genome shotgun (WGS) entry which is preliminary data.</text>
</comment>
<feature type="transmembrane region" description="Helical" evidence="1">
    <location>
        <begin position="183"/>
        <end position="202"/>
    </location>
</feature>
<gene>
    <name evidence="2" type="ORF">CAMP_LOCUS3150</name>
</gene>
<evidence type="ECO:0000313" key="2">
    <source>
        <dbReference type="EMBL" id="CAI5440513.1"/>
    </source>
</evidence>
<organism evidence="2 3">
    <name type="scientific">Caenorhabditis angaria</name>
    <dbReference type="NCBI Taxonomy" id="860376"/>
    <lineage>
        <taxon>Eukaryota</taxon>
        <taxon>Metazoa</taxon>
        <taxon>Ecdysozoa</taxon>
        <taxon>Nematoda</taxon>
        <taxon>Chromadorea</taxon>
        <taxon>Rhabditida</taxon>
        <taxon>Rhabditina</taxon>
        <taxon>Rhabditomorpha</taxon>
        <taxon>Rhabditoidea</taxon>
        <taxon>Rhabditidae</taxon>
        <taxon>Peloderinae</taxon>
        <taxon>Caenorhabditis</taxon>
    </lineage>
</organism>
<keyword evidence="1" id="KW-1133">Transmembrane helix</keyword>
<evidence type="ECO:0000313" key="3">
    <source>
        <dbReference type="Proteomes" id="UP001152747"/>
    </source>
</evidence>
<sequence length="317" mass="37793">MLNYEFSDNPMFYLLDWSLRIVWIPYTYLFLKTPEEDKKMIIYRIYKWIFVNFLYKKIMLFTTMLVIFYIEINGSSNLLIGILFMVVYSLTPISTSEPGFLLLIALQRFIIIADIRYFVKLVQDKGLILLLILHYITVFSYYIIMKWFKCEPRACTLYSLVNNNSDCIDVQFLLYIRLFSESICYIISIILFILTFICIHQNRHILSETKRRAELSIIYQNFPIVFLTLLQYFVALIIYMNQGMYDKRNILIKKYMCSGFASVDCIFPITYTIANFSRFRTSFSKCFCCFKCCFKKNNRISDRSSQFMSTKRHGVPA</sequence>
<feature type="transmembrane region" description="Helical" evidence="1">
    <location>
        <begin position="125"/>
        <end position="144"/>
    </location>
</feature>
<name>A0A9P1MVP3_9PELO</name>
<feature type="transmembrane region" description="Helical" evidence="1">
    <location>
        <begin position="222"/>
        <end position="240"/>
    </location>
</feature>
<proteinExistence type="predicted"/>
<dbReference type="EMBL" id="CANHGI010000001">
    <property type="protein sequence ID" value="CAI5440513.1"/>
    <property type="molecule type" value="Genomic_DNA"/>
</dbReference>
<dbReference type="AlphaFoldDB" id="A0A9P1MVP3"/>
<dbReference type="Proteomes" id="UP001152747">
    <property type="component" value="Unassembled WGS sequence"/>
</dbReference>
<evidence type="ECO:0000256" key="1">
    <source>
        <dbReference type="SAM" id="Phobius"/>
    </source>
</evidence>
<protein>
    <submittedName>
        <fullName evidence="2">Uncharacterized protein</fullName>
    </submittedName>
</protein>